<dbReference type="AlphaFoldDB" id="A0A420EFV2"/>
<sequence length="231" mass="25728">MDKLASNELVQLNSTPCDTAVSLQLIEPTRSVRLRSRLIGIDPGVCIILGIGHDNSWANARELVHEGRNVIVRMLNSHEPEAPILAFRTSIKQTMTVIGRWIVLQYPSQVQTTTLRQHARFKVSLDAQLLEPDTGNILSEGQIIDISVKGCGFEGPEPAKKLVNAPVILQYRLSDSDPLQKVETKVCSINSELKAANAHSQFGLSFEMNEKQRIQVSQHVINHHIQIDSQK</sequence>
<evidence type="ECO:0000313" key="3">
    <source>
        <dbReference type="Proteomes" id="UP000286482"/>
    </source>
</evidence>
<proteinExistence type="predicted"/>
<feature type="domain" description="PilZ" evidence="1">
    <location>
        <begin position="115"/>
        <end position="219"/>
    </location>
</feature>
<gene>
    <name evidence="2" type="ORF">DBZ36_03440</name>
</gene>
<dbReference type="InterPro" id="IPR012349">
    <property type="entry name" value="Split_barrel_FMN-bd"/>
</dbReference>
<organism evidence="2 3">
    <name type="scientific">Alginatibacterium sediminis</name>
    <dbReference type="NCBI Taxonomy" id="2164068"/>
    <lineage>
        <taxon>Bacteria</taxon>
        <taxon>Pseudomonadati</taxon>
        <taxon>Pseudomonadota</taxon>
        <taxon>Gammaproteobacteria</taxon>
        <taxon>Alteromonadales</taxon>
        <taxon>Alteromonadaceae</taxon>
        <taxon>Alginatibacterium</taxon>
    </lineage>
</organism>
<dbReference type="Pfam" id="PF07238">
    <property type="entry name" value="PilZ"/>
    <property type="match status" value="1"/>
</dbReference>
<accession>A0A420EFV2</accession>
<dbReference type="Gene3D" id="2.40.10.220">
    <property type="entry name" value="predicted glycosyltransferase like domains"/>
    <property type="match status" value="1"/>
</dbReference>
<dbReference type="Proteomes" id="UP000286482">
    <property type="component" value="Unassembled WGS sequence"/>
</dbReference>
<dbReference type="GO" id="GO:0035438">
    <property type="term" value="F:cyclic-di-GMP binding"/>
    <property type="evidence" value="ECO:0007669"/>
    <property type="project" value="InterPro"/>
</dbReference>
<dbReference type="RefSeq" id="WP_120353538.1">
    <property type="nucleotide sequence ID" value="NZ_RAQO01000004.1"/>
</dbReference>
<evidence type="ECO:0000259" key="1">
    <source>
        <dbReference type="Pfam" id="PF07238"/>
    </source>
</evidence>
<reference evidence="2 3" key="1">
    <citation type="submission" date="2018-09" db="EMBL/GenBank/DDBJ databases">
        <authorList>
            <person name="Wang Z."/>
        </authorList>
    </citation>
    <scope>NUCLEOTIDE SEQUENCE [LARGE SCALE GENOMIC DNA]</scope>
    <source>
        <strain evidence="2 3">ALS 81</strain>
    </source>
</reference>
<keyword evidence="3" id="KW-1185">Reference proteome</keyword>
<dbReference type="Gene3D" id="2.30.110.10">
    <property type="entry name" value="Electron Transport, Fmn-binding Protein, Chain A"/>
    <property type="match status" value="1"/>
</dbReference>
<comment type="caution">
    <text evidence="2">The sequence shown here is derived from an EMBL/GenBank/DDBJ whole genome shotgun (WGS) entry which is preliminary data.</text>
</comment>
<protein>
    <submittedName>
        <fullName evidence="2">PilZ domain-containing protein</fullName>
    </submittedName>
</protein>
<dbReference type="EMBL" id="RAQO01000004">
    <property type="protein sequence ID" value="RKF19533.1"/>
    <property type="molecule type" value="Genomic_DNA"/>
</dbReference>
<dbReference type="SUPFAM" id="SSF141371">
    <property type="entry name" value="PilZ domain-like"/>
    <property type="match status" value="2"/>
</dbReference>
<dbReference type="OrthoDB" id="5761885at2"/>
<evidence type="ECO:0000313" key="2">
    <source>
        <dbReference type="EMBL" id="RKF19533.1"/>
    </source>
</evidence>
<name>A0A420EFV2_9ALTE</name>
<dbReference type="InterPro" id="IPR009875">
    <property type="entry name" value="PilZ_domain"/>
</dbReference>